<dbReference type="Proteomes" id="UP000472241">
    <property type="component" value="Unplaced"/>
</dbReference>
<proteinExistence type="predicted"/>
<dbReference type="AlphaFoldDB" id="A0A667I234"/>
<sequence>MAPIPKTVGRIKLDCPLRSGCPLEVAAVPKLCKEFGPEDYGAEIISRTISVMRLKHLDRVTETKGPRDWAPTVVSESPSCILPKGLSPVSPALIAPLPLHLPPVAQTAYLRWPCPRSSC</sequence>
<name>A0A667I234_LYNCA</name>
<reference evidence="1" key="2">
    <citation type="submission" date="2025-09" db="UniProtKB">
        <authorList>
            <consortium name="Ensembl"/>
        </authorList>
    </citation>
    <scope>IDENTIFICATION</scope>
</reference>
<reference evidence="1" key="1">
    <citation type="submission" date="2025-08" db="UniProtKB">
        <authorList>
            <consortium name="Ensembl"/>
        </authorList>
    </citation>
    <scope>IDENTIFICATION</scope>
</reference>
<gene>
    <name evidence="1" type="primary">TTC31</name>
</gene>
<protein>
    <submittedName>
        <fullName evidence="1">Tetratricopeptide repeat domain 31</fullName>
    </submittedName>
</protein>
<accession>A0A667I234</accession>
<evidence type="ECO:0000313" key="1">
    <source>
        <dbReference type="Ensembl" id="ENSLCNP00005017325.1"/>
    </source>
</evidence>
<evidence type="ECO:0000313" key="2">
    <source>
        <dbReference type="Proteomes" id="UP000472241"/>
    </source>
</evidence>
<keyword evidence="2" id="KW-1185">Reference proteome</keyword>
<organism evidence="1 2">
    <name type="scientific">Lynx canadensis</name>
    <name type="common">Canada lynx</name>
    <name type="synonym">Felis canadensis</name>
    <dbReference type="NCBI Taxonomy" id="61383"/>
    <lineage>
        <taxon>Eukaryota</taxon>
        <taxon>Metazoa</taxon>
        <taxon>Chordata</taxon>
        <taxon>Craniata</taxon>
        <taxon>Vertebrata</taxon>
        <taxon>Euteleostomi</taxon>
        <taxon>Mammalia</taxon>
        <taxon>Eutheria</taxon>
        <taxon>Laurasiatheria</taxon>
        <taxon>Carnivora</taxon>
        <taxon>Feliformia</taxon>
        <taxon>Felidae</taxon>
        <taxon>Felinae</taxon>
        <taxon>Lynx</taxon>
    </lineage>
</organism>
<dbReference type="Ensembl" id="ENSLCNT00005019438.1">
    <property type="protein sequence ID" value="ENSLCNP00005017325.1"/>
    <property type="gene ID" value="ENSLCNG00005011397.1"/>
</dbReference>